<dbReference type="NCBIfam" id="TIGR01400">
    <property type="entry name" value="fliR"/>
    <property type="match status" value="1"/>
</dbReference>
<feature type="transmembrane region" description="Helical" evidence="10">
    <location>
        <begin position="65"/>
        <end position="87"/>
    </location>
</feature>
<sequence>MEILVQAFPVFLLTLCRITAFFVTVPVISSRGVPNHFRVGLAFFVSVIAYLLFGLGKTVPADGMFIIFIIREVLIGLLIGFLAQLFFTAVQTAGSFIDIQIGFGIANVIDPLTGATSPVMGNFKYIFVVLLFLGMNGHHYFIDGIMRSFEWLPLDENTFFEQIANGLVSEFLVQSFVQAFIIAFQISAPLIVALFLTDVALGFLARSAPQFNIFVVGIPLKLIIGLVMLLLTVPSLIYVLQQLFSSLFEALDQLLRMMQGAG</sequence>
<evidence type="ECO:0000313" key="15">
    <source>
        <dbReference type="Proteomes" id="UP000315377"/>
    </source>
</evidence>
<organism evidence="13 14">
    <name type="scientific">Paenibacillus thiaminolyticus</name>
    <name type="common">Bacillus thiaminolyticus</name>
    <dbReference type="NCBI Taxonomy" id="49283"/>
    <lineage>
        <taxon>Bacteria</taxon>
        <taxon>Bacillati</taxon>
        <taxon>Bacillota</taxon>
        <taxon>Bacilli</taxon>
        <taxon>Bacillales</taxon>
        <taxon>Paenibacillaceae</taxon>
        <taxon>Paenibacillus</taxon>
    </lineage>
</organism>
<feature type="transmembrane region" description="Helical" evidence="10">
    <location>
        <begin position="176"/>
        <end position="201"/>
    </location>
</feature>
<feature type="transmembrane region" description="Helical" evidence="10">
    <location>
        <begin position="36"/>
        <end position="53"/>
    </location>
</feature>
<evidence type="ECO:0000256" key="7">
    <source>
        <dbReference type="ARBA" id="ARBA00023136"/>
    </source>
</evidence>
<evidence type="ECO:0000256" key="1">
    <source>
        <dbReference type="ARBA" id="ARBA00002578"/>
    </source>
</evidence>
<dbReference type="GeneID" id="76999707"/>
<evidence type="ECO:0000313" key="13">
    <source>
        <dbReference type="EMBL" id="RJG22306.1"/>
    </source>
</evidence>
<evidence type="ECO:0000313" key="16">
    <source>
        <dbReference type="Proteomes" id="UP001209276"/>
    </source>
</evidence>
<keyword evidence="5 10" id="KW-0812">Transmembrane</keyword>
<dbReference type="PANTHER" id="PTHR30065">
    <property type="entry name" value="FLAGELLAR BIOSYNTHETIC PROTEIN FLIR"/>
    <property type="match status" value="1"/>
</dbReference>
<comment type="subcellular location">
    <subcellularLocation>
        <location evidence="10">Cell membrane</location>
        <topology evidence="10">Multi-pass membrane protein</topology>
    </subcellularLocation>
    <subcellularLocation>
        <location evidence="10">Bacterial flagellum basal body</location>
    </subcellularLocation>
</comment>
<dbReference type="EMBL" id="QYZD01000017">
    <property type="protein sequence ID" value="RJG22306.1"/>
    <property type="molecule type" value="Genomic_DNA"/>
</dbReference>
<dbReference type="RefSeq" id="WP_087441428.1">
    <property type="nucleotide sequence ID" value="NZ_CABMNB010000019.1"/>
</dbReference>
<proteinExistence type="inferred from homology"/>
<dbReference type="PANTHER" id="PTHR30065:SF1">
    <property type="entry name" value="SURFACE PRESENTATION OF ANTIGENS PROTEIN SPAR"/>
    <property type="match status" value="1"/>
</dbReference>
<gene>
    <name evidence="13" type="primary">fliR</name>
    <name evidence="13" type="ORF">DQX05_18105</name>
    <name evidence="12" type="ORF">FLT43_27490</name>
    <name evidence="11" type="ORF">M5W83_21625</name>
</gene>
<dbReference type="AlphaFoldDB" id="A0A378ZF69"/>
<reference evidence="13 14" key="1">
    <citation type="submission" date="2018-09" db="EMBL/GenBank/DDBJ databases">
        <title>Paenibacillus SK2017-BO5.</title>
        <authorList>
            <person name="Piskunova J.V."/>
            <person name="Dubiley S.A."/>
            <person name="Severinov K.V."/>
        </authorList>
    </citation>
    <scope>NUCLEOTIDE SEQUENCE [LARGE SCALE GENOMIC DNA]</scope>
    <source>
        <strain evidence="13 14">BO5</strain>
    </source>
</reference>
<accession>A0A378ZF69</accession>
<protein>
    <recommendedName>
        <fullName evidence="3 9">Flagellar biosynthetic protein FliR</fullName>
    </recommendedName>
</protein>
<keyword evidence="13" id="KW-0282">Flagellum</keyword>
<dbReference type="GO" id="GO:0006605">
    <property type="term" value="P:protein targeting"/>
    <property type="evidence" value="ECO:0007669"/>
    <property type="project" value="UniProtKB-UniRule"/>
</dbReference>
<keyword evidence="13" id="KW-0969">Cilium</keyword>
<keyword evidence="6 10" id="KW-1133">Transmembrane helix</keyword>
<reference evidence="12 15" key="2">
    <citation type="submission" date="2019-07" db="EMBL/GenBank/DDBJ databases">
        <title>Paenibacillus thiaminolyticus NRRL B-4156.</title>
        <authorList>
            <person name="Hehnly C."/>
            <person name="Zhang L."/>
        </authorList>
    </citation>
    <scope>NUCLEOTIDE SEQUENCE [LARGE SCALE GENOMIC DNA]</scope>
    <source>
        <strain evidence="12 15">NRRL B-4156</strain>
    </source>
</reference>
<feature type="transmembrane region" description="Helical" evidence="10">
    <location>
        <begin position="125"/>
        <end position="142"/>
    </location>
</feature>
<dbReference type="GO" id="GO:0005886">
    <property type="term" value="C:plasma membrane"/>
    <property type="evidence" value="ECO:0007669"/>
    <property type="project" value="UniProtKB-SubCell"/>
</dbReference>
<dbReference type="OrthoDB" id="9807748at2"/>
<evidence type="ECO:0000256" key="9">
    <source>
        <dbReference type="NCBIfam" id="TIGR01400"/>
    </source>
</evidence>
<dbReference type="GO" id="GO:0044780">
    <property type="term" value="P:bacterial-type flagellum assembly"/>
    <property type="evidence" value="ECO:0007669"/>
    <property type="project" value="UniProtKB-UniRule"/>
</dbReference>
<evidence type="ECO:0000313" key="12">
    <source>
        <dbReference type="EMBL" id="QDM46784.1"/>
    </source>
</evidence>
<evidence type="ECO:0000256" key="2">
    <source>
        <dbReference type="ARBA" id="ARBA00009772"/>
    </source>
</evidence>
<dbReference type="Proteomes" id="UP000266177">
    <property type="component" value="Unassembled WGS sequence"/>
</dbReference>
<dbReference type="EMBL" id="CP041405">
    <property type="protein sequence ID" value="QDM46784.1"/>
    <property type="molecule type" value="Genomic_DNA"/>
</dbReference>
<dbReference type="InterPro" id="IPR002010">
    <property type="entry name" value="T3SS_IM_R"/>
</dbReference>
<evidence type="ECO:0000256" key="4">
    <source>
        <dbReference type="ARBA" id="ARBA00022475"/>
    </source>
</evidence>
<evidence type="ECO:0000313" key="11">
    <source>
        <dbReference type="EMBL" id="MCY9609756.1"/>
    </source>
</evidence>
<dbReference type="Proteomes" id="UP000315377">
    <property type="component" value="Chromosome"/>
</dbReference>
<dbReference type="GO" id="GO:0009425">
    <property type="term" value="C:bacterial-type flagellum basal body"/>
    <property type="evidence" value="ECO:0007669"/>
    <property type="project" value="UniProtKB-SubCell"/>
</dbReference>
<feature type="transmembrane region" description="Helical" evidence="10">
    <location>
        <begin position="93"/>
        <end position="113"/>
    </location>
</feature>
<comment type="function">
    <text evidence="1 10">Role in flagellar biosynthesis.</text>
</comment>
<dbReference type="PRINTS" id="PR00953">
    <property type="entry name" value="TYPE3IMRPROT"/>
</dbReference>
<feature type="transmembrane region" description="Helical" evidence="10">
    <location>
        <begin position="213"/>
        <end position="240"/>
    </location>
</feature>
<comment type="similarity">
    <text evidence="2 10">Belongs to the FliR/MopE/SpaR family.</text>
</comment>
<dbReference type="EMBL" id="JAMDMM010000043">
    <property type="protein sequence ID" value="MCY9609756.1"/>
    <property type="molecule type" value="Genomic_DNA"/>
</dbReference>
<keyword evidence="16" id="KW-1185">Reference proteome</keyword>
<evidence type="ECO:0000256" key="8">
    <source>
        <dbReference type="ARBA" id="ARBA00023143"/>
    </source>
</evidence>
<keyword evidence="4 10" id="KW-1003">Cell membrane</keyword>
<reference evidence="11 16" key="3">
    <citation type="submission" date="2022-05" db="EMBL/GenBank/DDBJ databases">
        <title>Genome Sequencing of Bee-Associated Microbes.</title>
        <authorList>
            <person name="Dunlap C."/>
        </authorList>
    </citation>
    <scope>NUCLEOTIDE SEQUENCE [LARGE SCALE GENOMIC DNA]</scope>
    <source>
        <strain evidence="11 16">NRRL B-14613</strain>
    </source>
</reference>
<keyword evidence="7 10" id="KW-0472">Membrane</keyword>
<evidence type="ECO:0000256" key="10">
    <source>
        <dbReference type="RuleBase" id="RU362071"/>
    </source>
</evidence>
<evidence type="ECO:0000256" key="6">
    <source>
        <dbReference type="ARBA" id="ARBA00022989"/>
    </source>
</evidence>
<evidence type="ECO:0000313" key="14">
    <source>
        <dbReference type="Proteomes" id="UP000266177"/>
    </source>
</evidence>
<evidence type="ECO:0000256" key="5">
    <source>
        <dbReference type="ARBA" id="ARBA00022692"/>
    </source>
</evidence>
<dbReference type="Pfam" id="PF01311">
    <property type="entry name" value="Bac_export_1"/>
    <property type="match status" value="1"/>
</dbReference>
<keyword evidence="8 10" id="KW-0975">Bacterial flagellum</keyword>
<name>A0A378ZF69_PANTH</name>
<evidence type="ECO:0000256" key="3">
    <source>
        <dbReference type="ARBA" id="ARBA00021717"/>
    </source>
</evidence>
<keyword evidence="13" id="KW-0966">Cell projection</keyword>
<dbReference type="InterPro" id="IPR006303">
    <property type="entry name" value="FliR"/>
</dbReference>
<dbReference type="Proteomes" id="UP001209276">
    <property type="component" value="Unassembled WGS sequence"/>
</dbReference>